<dbReference type="Pfam" id="PF01918">
    <property type="entry name" value="Alba"/>
    <property type="match status" value="1"/>
</dbReference>
<dbReference type="PANTHER" id="PTHR13516">
    <property type="entry name" value="RIBONUCLEASE P SUBUNIT P25"/>
    <property type="match status" value="1"/>
</dbReference>
<feature type="compositionally biased region" description="Polar residues" evidence="4">
    <location>
        <begin position="251"/>
        <end position="260"/>
    </location>
</feature>
<evidence type="ECO:0000256" key="4">
    <source>
        <dbReference type="SAM" id="MobiDB-lite"/>
    </source>
</evidence>
<comment type="subcellular location">
    <subcellularLocation>
        <location evidence="1">Nucleus</location>
    </subcellularLocation>
</comment>
<protein>
    <submittedName>
        <fullName evidence="6">TSA: Wollemia nobilis Ref_Wollemi_Transcript_15320_1887 transcribed RNA sequence</fullName>
    </submittedName>
</protein>
<dbReference type="GO" id="GO:0005634">
    <property type="term" value="C:nucleus"/>
    <property type="evidence" value="ECO:0007669"/>
    <property type="project" value="UniProtKB-SubCell"/>
</dbReference>
<dbReference type="InterPro" id="IPR051958">
    <property type="entry name" value="Alba-like_NAB"/>
</dbReference>
<dbReference type="Gene3D" id="3.30.110.20">
    <property type="entry name" value="Alba-like domain"/>
    <property type="match status" value="1"/>
</dbReference>
<evidence type="ECO:0000313" key="6">
    <source>
        <dbReference type="EMBL" id="JAG86464.1"/>
    </source>
</evidence>
<dbReference type="GO" id="GO:0003723">
    <property type="term" value="F:RNA binding"/>
    <property type="evidence" value="ECO:0007669"/>
    <property type="project" value="TreeGrafter"/>
</dbReference>
<dbReference type="InterPro" id="IPR002775">
    <property type="entry name" value="DNA/RNA-bd_Alba-like"/>
</dbReference>
<name>A0A0C9RSA9_9CONI</name>
<evidence type="ECO:0000256" key="2">
    <source>
        <dbReference type="ARBA" id="ARBA00008018"/>
    </source>
</evidence>
<feature type="compositionally biased region" description="Basic residues" evidence="4">
    <location>
        <begin position="193"/>
        <end position="205"/>
    </location>
</feature>
<dbReference type="SUPFAM" id="SSF82704">
    <property type="entry name" value="AlbA-like"/>
    <property type="match status" value="1"/>
</dbReference>
<feature type="region of interest" description="Disordered" evidence="4">
    <location>
        <begin position="140"/>
        <end position="337"/>
    </location>
</feature>
<keyword evidence="3" id="KW-0539">Nucleus</keyword>
<organism evidence="6">
    <name type="scientific">Wollemia nobilis</name>
    <dbReference type="NCBI Taxonomy" id="56998"/>
    <lineage>
        <taxon>Eukaryota</taxon>
        <taxon>Viridiplantae</taxon>
        <taxon>Streptophyta</taxon>
        <taxon>Embryophyta</taxon>
        <taxon>Tracheophyta</taxon>
        <taxon>Spermatophyta</taxon>
        <taxon>Pinopsida</taxon>
        <taxon>Pinidae</taxon>
        <taxon>Conifers II</taxon>
        <taxon>Araucariales</taxon>
        <taxon>Araucariaceae</taxon>
        <taxon>Wollemia</taxon>
    </lineage>
</organism>
<feature type="compositionally biased region" description="Gly residues" evidence="4">
    <location>
        <begin position="225"/>
        <end position="238"/>
    </location>
</feature>
<feature type="compositionally biased region" description="Basic residues" evidence="4">
    <location>
        <begin position="322"/>
        <end position="337"/>
    </location>
</feature>
<sequence>MDRYHRVEKPRPEVPIGDNEIRITTQGMPRNYITYATTLLRERGASEVVLKAMGKAISKTVTIAEIIKRRIPNLHQNTTISSAPITYMWEPLEEGLLPLETTRHVSMITITLSTRQLDATSAGYQPPLPADQVKPLPEMEYEGDDSLQDGRGKGRAIVKGTGRGGNVAAGNFQNGDARGFYDAPDNGWNQGRGRFRGRGRGRSFGRGRGFYGGPAQDNSNYNDFGMGGNDNGPRGQGRGRGRASGSSQYGNGNFNDNSIGTGEFAPRGRGGRGRGRFGDDRNYSDNGYRRGQGRGRGRFGGAPDGGFYNEYGMGGGELPFRGRGRGRGRARGRGGRT</sequence>
<evidence type="ECO:0000256" key="3">
    <source>
        <dbReference type="ARBA" id="ARBA00023242"/>
    </source>
</evidence>
<comment type="similarity">
    <text evidence="2">Belongs to the histone-like Alba family.</text>
</comment>
<evidence type="ECO:0000256" key="1">
    <source>
        <dbReference type="ARBA" id="ARBA00004123"/>
    </source>
</evidence>
<dbReference type="PANTHER" id="PTHR13516:SF4">
    <property type="entry name" value="FI09323P"/>
    <property type="match status" value="1"/>
</dbReference>
<reference evidence="6" key="1">
    <citation type="submission" date="2015-02" db="EMBL/GenBank/DDBJ databases">
        <title>A transcriptome of Wollemia nobilis - a relic of Gondwana.</title>
        <authorList>
            <person name="Chia J.Y."/>
            <person name="Leong Y.S."/>
            <person name="Abdul Karim S."/>
            <person name="Wan Azmi N."/>
            <person name="Hercus R."/>
            <person name="Croft L."/>
        </authorList>
    </citation>
    <scope>NUCLEOTIDE SEQUENCE</scope>
    <source>
        <strain evidence="6">MaeBrown</strain>
        <tissue evidence="6">Leaf</tissue>
    </source>
</reference>
<accession>A0A0C9RSA9</accession>
<feature type="domain" description="DNA/RNA-binding protein Alba-like" evidence="5">
    <location>
        <begin position="19"/>
        <end position="82"/>
    </location>
</feature>
<dbReference type="AlphaFoldDB" id="A0A0C9RSA9"/>
<dbReference type="EMBL" id="GCHU01015234">
    <property type="protein sequence ID" value="JAG86464.1"/>
    <property type="molecule type" value="Transcribed_RNA"/>
</dbReference>
<proteinExistence type="inferred from homology"/>
<dbReference type="InterPro" id="IPR036882">
    <property type="entry name" value="Alba-like_dom_sf"/>
</dbReference>
<evidence type="ECO:0000259" key="5">
    <source>
        <dbReference type="Pfam" id="PF01918"/>
    </source>
</evidence>